<dbReference type="GO" id="GO:0020037">
    <property type="term" value="F:heme binding"/>
    <property type="evidence" value="ECO:0007669"/>
    <property type="project" value="InterPro"/>
</dbReference>
<accession>A0A1G9RZQ1</accession>
<evidence type="ECO:0000256" key="3">
    <source>
        <dbReference type="ARBA" id="ARBA00023004"/>
    </source>
</evidence>
<dbReference type="Proteomes" id="UP000198704">
    <property type="component" value="Unassembled WGS sequence"/>
</dbReference>
<dbReference type="GO" id="GO:0009055">
    <property type="term" value="F:electron transfer activity"/>
    <property type="evidence" value="ECO:0007669"/>
    <property type="project" value="InterPro"/>
</dbReference>
<protein>
    <submittedName>
        <fullName evidence="7">Sulfur-oxidizing protein SoxX</fullName>
    </submittedName>
</protein>
<evidence type="ECO:0000256" key="2">
    <source>
        <dbReference type="ARBA" id="ARBA00022723"/>
    </source>
</evidence>
<dbReference type="InterPro" id="IPR030999">
    <property type="entry name" value="Thiosulf_SoxX"/>
</dbReference>
<evidence type="ECO:0000313" key="7">
    <source>
        <dbReference type="EMBL" id="SDM27965.1"/>
    </source>
</evidence>
<dbReference type="Gene3D" id="1.10.760.10">
    <property type="entry name" value="Cytochrome c-like domain"/>
    <property type="match status" value="1"/>
</dbReference>
<dbReference type="InterPro" id="IPR009056">
    <property type="entry name" value="Cyt_c-like_dom"/>
</dbReference>
<keyword evidence="2 4" id="KW-0479">Metal-binding</keyword>
<keyword evidence="5" id="KW-0732">Signal</keyword>
<keyword evidence="8" id="KW-1185">Reference proteome</keyword>
<proteinExistence type="predicted"/>
<dbReference type="GO" id="GO:0046872">
    <property type="term" value="F:metal ion binding"/>
    <property type="evidence" value="ECO:0007669"/>
    <property type="project" value="UniProtKB-KW"/>
</dbReference>
<dbReference type="OrthoDB" id="9793634at2"/>
<dbReference type="InterPro" id="IPR036909">
    <property type="entry name" value="Cyt_c-like_dom_sf"/>
</dbReference>
<dbReference type="Pfam" id="PF00034">
    <property type="entry name" value="Cytochrom_C"/>
    <property type="match status" value="1"/>
</dbReference>
<feature type="domain" description="Cytochrome c" evidence="6">
    <location>
        <begin position="52"/>
        <end position="158"/>
    </location>
</feature>
<dbReference type="STRING" id="582672.SAMN05216360_101420"/>
<organism evidence="7 8">
    <name type="scientific">Methylobacterium phyllostachyos</name>
    <dbReference type="NCBI Taxonomy" id="582672"/>
    <lineage>
        <taxon>Bacteria</taxon>
        <taxon>Pseudomonadati</taxon>
        <taxon>Pseudomonadota</taxon>
        <taxon>Alphaproteobacteria</taxon>
        <taxon>Hyphomicrobiales</taxon>
        <taxon>Methylobacteriaceae</taxon>
        <taxon>Methylobacterium</taxon>
    </lineage>
</organism>
<dbReference type="SUPFAM" id="SSF46626">
    <property type="entry name" value="Cytochrome c"/>
    <property type="match status" value="1"/>
</dbReference>
<dbReference type="RefSeq" id="WP_059407839.1">
    <property type="nucleotide sequence ID" value="NZ_FNHS01000001.1"/>
</dbReference>
<evidence type="ECO:0000313" key="8">
    <source>
        <dbReference type="Proteomes" id="UP000198704"/>
    </source>
</evidence>
<reference evidence="8" key="1">
    <citation type="submission" date="2016-10" db="EMBL/GenBank/DDBJ databases">
        <authorList>
            <person name="Varghese N."/>
            <person name="Submissions S."/>
        </authorList>
    </citation>
    <scope>NUCLEOTIDE SEQUENCE [LARGE SCALE GENOMIC DNA]</scope>
    <source>
        <strain evidence="8">BL47</strain>
    </source>
</reference>
<dbReference type="PROSITE" id="PS51007">
    <property type="entry name" value="CYTC"/>
    <property type="match status" value="1"/>
</dbReference>
<keyword evidence="3 4" id="KW-0408">Iron</keyword>
<name>A0A1G9RZQ1_9HYPH</name>
<evidence type="ECO:0000256" key="1">
    <source>
        <dbReference type="ARBA" id="ARBA00022617"/>
    </source>
</evidence>
<evidence type="ECO:0000259" key="6">
    <source>
        <dbReference type="PROSITE" id="PS51007"/>
    </source>
</evidence>
<sequence>MRRPITAFALAGLCVLATAAGAETASTGLAPFKIVAIDGSDSIPEPLTDKPGDAAAGAKVVVNRRQGNCLGCHQVSSLKGESFHGEVGPSLDGVAGRWDAAHLRMIVVNPKHVFTEATVMPAFYRIDGLNRVRAEFQGKPILTAQQVEDVVAYLTTLK</sequence>
<dbReference type="AlphaFoldDB" id="A0A1G9RZQ1"/>
<feature type="chain" id="PRO_5011603695" evidence="5">
    <location>
        <begin position="20"/>
        <end position="158"/>
    </location>
</feature>
<dbReference type="EMBL" id="FNHS01000001">
    <property type="protein sequence ID" value="SDM27965.1"/>
    <property type="molecule type" value="Genomic_DNA"/>
</dbReference>
<evidence type="ECO:0000256" key="4">
    <source>
        <dbReference type="PROSITE-ProRule" id="PRU00433"/>
    </source>
</evidence>
<gene>
    <name evidence="7" type="ORF">SAMN05216360_101420</name>
</gene>
<dbReference type="NCBIfam" id="TIGR04485">
    <property type="entry name" value="thiosulf_SoxX"/>
    <property type="match status" value="1"/>
</dbReference>
<keyword evidence="1 4" id="KW-0349">Heme</keyword>
<feature type="signal peptide" evidence="5">
    <location>
        <begin position="1"/>
        <end position="19"/>
    </location>
</feature>
<evidence type="ECO:0000256" key="5">
    <source>
        <dbReference type="SAM" id="SignalP"/>
    </source>
</evidence>